<evidence type="ECO:0000313" key="11">
    <source>
        <dbReference type="Proteomes" id="UP000094569"/>
    </source>
</evidence>
<dbReference type="InterPro" id="IPR050121">
    <property type="entry name" value="Cytochrome_P450_monoxygenase"/>
</dbReference>
<proteinExistence type="inferred from homology"/>
<dbReference type="InterPro" id="IPR002401">
    <property type="entry name" value="Cyt_P450_E_grp-I"/>
</dbReference>
<evidence type="ECO:0000256" key="3">
    <source>
        <dbReference type="ARBA" id="ARBA00022617"/>
    </source>
</evidence>
<gene>
    <name evidence="10" type="ORF">SI65_02168</name>
</gene>
<dbReference type="PROSITE" id="PS00086">
    <property type="entry name" value="CYTOCHROME_P450"/>
    <property type="match status" value="1"/>
</dbReference>
<evidence type="ECO:0000313" key="10">
    <source>
        <dbReference type="EMBL" id="ODM21325.1"/>
    </source>
</evidence>
<reference evidence="10 11" key="1">
    <citation type="journal article" date="2016" name="BMC Genomics">
        <title>Comparative genomic and transcriptomic analyses of the Fuzhuan brick tea-fermentation fungus Aspergillus cristatus.</title>
        <authorList>
            <person name="Ge Y."/>
            <person name="Wang Y."/>
            <person name="Liu Y."/>
            <person name="Tan Y."/>
            <person name="Ren X."/>
            <person name="Zhang X."/>
            <person name="Hyde K.D."/>
            <person name="Liu Y."/>
            <person name="Liu Z."/>
        </authorList>
    </citation>
    <scope>NUCLEOTIDE SEQUENCE [LARGE SCALE GENOMIC DNA]</scope>
    <source>
        <strain evidence="10 11">GZAAS20.1005</strain>
    </source>
</reference>
<keyword evidence="7 9" id="KW-0503">Monooxygenase</keyword>
<dbReference type="FunFam" id="1.10.630.10:FF:000047">
    <property type="entry name" value="Cytochrome P450 monooxygenase"/>
    <property type="match status" value="1"/>
</dbReference>
<sequence length="489" mass="56239">MTVVGFLCLISISIYNIYFHPLASYPGPKHVTVSRLWWLIHAFRGDLSHRTRDLHATYGEVVRIAPDELSFTNPRCWKDIYGHSRHNQPENYKDPAEKPRGESQPQSILFANRAKHAQLRRLLSHGFSERGLRDQEPVLHFYTELLIKSLFESCGNEHEPGLVDLVKWYNYTTFDMIGHLAFNESFNCLSSSSYHPWVELIFESVKHITLTRAMNRIPILWRLSNYIIPTHLRQTAVTNKRLTREKVLRRLTQPPAYIDLMTTLIQGYQKQIITEADLTVNGEVLVVAGSETTATLLSGATYYLLKNPRVMIKLVHSIRSSFAGSDEISLARVSENPYIMAVLHEAFRLYPPAATAHPRISPPEGTIINGSFVPGHTRMGMNQFAVFRSPLNFSNPNSFIPERWLSNHPGFESDQKEALQPFSFGPRNCLGRNLAYAELRLILTKILYSFDMELMEHHDDWLQQKIYIMWEKKPLMVRLTPAQAPEHAC</sequence>
<keyword evidence="6 8" id="KW-0408">Iron</keyword>
<dbReference type="GO" id="GO:0009403">
    <property type="term" value="P:toxin biosynthetic process"/>
    <property type="evidence" value="ECO:0007669"/>
    <property type="project" value="UniProtKB-ARBA"/>
</dbReference>
<dbReference type="Pfam" id="PF00067">
    <property type="entry name" value="p450"/>
    <property type="match status" value="1"/>
</dbReference>
<dbReference type="Gene3D" id="1.10.630.10">
    <property type="entry name" value="Cytochrome P450"/>
    <property type="match status" value="1"/>
</dbReference>
<dbReference type="Proteomes" id="UP000094569">
    <property type="component" value="Unassembled WGS sequence"/>
</dbReference>
<evidence type="ECO:0000256" key="2">
    <source>
        <dbReference type="ARBA" id="ARBA00010617"/>
    </source>
</evidence>
<evidence type="ECO:0000256" key="1">
    <source>
        <dbReference type="ARBA" id="ARBA00001971"/>
    </source>
</evidence>
<feature type="binding site" description="axial binding residue" evidence="8">
    <location>
        <position position="429"/>
    </location>
    <ligand>
        <name>heme</name>
        <dbReference type="ChEBI" id="CHEBI:30413"/>
    </ligand>
    <ligandPart>
        <name>Fe</name>
        <dbReference type="ChEBI" id="CHEBI:18248"/>
    </ligandPart>
</feature>
<keyword evidence="11" id="KW-1185">Reference proteome</keyword>
<dbReference type="InterPro" id="IPR036396">
    <property type="entry name" value="Cyt_P450_sf"/>
</dbReference>
<evidence type="ECO:0000256" key="4">
    <source>
        <dbReference type="ARBA" id="ARBA00022723"/>
    </source>
</evidence>
<dbReference type="GO" id="GO:0004497">
    <property type="term" value="F:monooxygenase activity"/>
    <property type="evidence" value="ECO:0007669"/>
    <property type="project" value="UniProtKB-KW"/>
</dbReference>
<dbReference type="PANTHER" id="PTHR24305">
    <property type="entry name" value="CYTOCHROME P450"/>
    <property type="match status" value="1"/>
</dbReference>
<dbReference type="GO" id="GO:0016705">
    <property type="term" value="F:oxidoreductase activity, acting on paired donors, with incorporation or reduction of molecular oxygen"/>
    <property type="evidence" value="ECO:0007669"/>
    <property type="project" value="InterPro"/>
</dbReference>
<dbReference type="InterPro" id="IPR001128">
    <property type="entry name" value="Cyt_P450"/>
</dbReference>
<accession>A0A1E3BK34</accession>
<dbReference type="OrthoDB" id="1470350at2759"/>
<evidence type="ECO:0000256" key="6">
    <source>
        <dbReference type="ARBA" id="ARBA00023004"/>
    </source>
</evidence>
<protein>
    <recommendedName>
        <fullName evidence="12">Isotrichodermin C-15 hydroxylase</fullName>
    </recommendedName>
</protein>
<comment type="cofactor">
    <cofactor evidence="1 8">
        <name>heme</name>
        <dbReference type="ChEBI" id="CHEBI:30413"/>
    </cofactor>
</comment>
<dbReference type="PRINTS" id="PR00385">
    <property type="entry name" value="P450"/>
</dbReference>
<dbReference type="InterPro" id="IPR017972">
    <property type="entry name" value="Cyt_P450_CS"/>
</dbReference>
<dbReference type="SUPFAM" id="SSF48264">
    <property type="entry name" value="Cytochrome P450"/>
    <property type="match status" value="1"/>
</dbReference>
<comment type="similarity">
    <text evidence="2 9">Belongs to the cytochrome P450 family.</text>
</comment>
<dbReference type="STRING" id="573508.A0A1E3BK34"/>
<evidence type="ECO:0008006" key="12">
    <source>
        <dbReference type="Google" id="ProtNLM"/>
    </source>
</evidence>
<dbReference type="EMBL" id="JXNT01000002">
    <property type="protein sequence ID" value="ODM21325.1"/>
    <property type="molecule type" value="Genomic_DNA"/>
</dbReference>
<evidence type="ECO:0000256" key="8">
    <source>
        <dbReference type="PIRSR" id="PIRSR602401-1"/>
    </source>
</evidence>
<keyword evidence="3 8" id="KW-0349">Heme</keyword>
<keyword evidence="4 8" id="KW-0479">Metal-binding</keyword>
<evidence type="ECO:0000256" key="9">
    <source>
        <dbReference type="RuleBase" id="RU000461"/>
    </source>
</evidence>
<dbReference type="VEuPathDB" id="FungiDB:SI65_02168"/>
<dbReference type="PRINTS" id="PR00463">
    <property type="entry name" value="EP450I"/>
</dbReference>
<keyword evidence="5 9" id="KW-0560">Oxidoreductase</keyword>
<dbReference type="PANTHER" id="PTHR24305:SF29">
    <property type="entry name" value="BENZOATE-PARA-HYDROXYLASE"/>
    <property type="match status" value="1"/>
</dbReference>
<dbReference type="CDD" id="cd11058">
    <property type="entry name" value="CYP60B-like"/>
    <property type="match status" value="1"/>
</dbReference>
<dbReference type="GO" id="GO:0020037">
    <property type="term" value="F:heme binding"/>
    <property type="evidence" value="ECO:0007669"/>
    <property type="project" value="InterPro"/>
</dbReference>
<evidence type="ECO:0000256" key="7">
    <source>
        <dbReference type="ARBA" id="ARBA00023033"/>
    </source>
</evidence>
<evidence type="ECO:0000256" key="5">
    <source>
        <dbReference type="ARBA" id="ARBA00023002"/>
    </source>
</evidence>
<organism evidence="10 11">
    <name type="scientific">Aspergillus cristatus</name>
    <name type="common">Chinese Fuzhuan brick tea-fermentation fungus</name>
    <name type="synonym">Eurotium cristatum</name>
    <dbReference type="NCBI Taxonomy" id="573508"/>
    <lineage>
        <taxon>Eukaryota</taxon>
        <taxon>Fungi</taxon>
        <taxon>Dikarya</taxon>
        <taxon>Ascomycota</taxon>
        <taxon>Pezizomycotina</taxon>
        <taxon>Eurotiomycetes</taxon>
        <taxon>Eurotiomycetidae</taxon>
        <taxon>Eurotiales</taxon>
        <taxon>Aspergillaceae</taxon>
        <taxon>Aspergillus</taxon>
        <taxon>Aspergillus subgen. Aspergillus</taxon>
    </lineage>
</organism>
<name>A0A1E3BK34_ASPCR</name>
<dbReference type="GO" id="GO:0005506">
    <property type="term" value="F:iron ion binding"/>
    <property type="evidence" value="ECO:0007669"/>
    <property type="project" value="InterPro"/>
</dbReference>
<dbReference type="AlphaFoldDB" id="A0A1E3BK34"/>
<comment type="caution">
    <text evidence="10">The sequence shown here is derived from an EMBL/GenBank/DDBJ whole genome shotgun (WGS) entry which is preliminary data.</text>
</comment>